<gene>
    <name evidence="1" type="primary">smg</name>
    <name evidence="2" type="ORF">CKO13_11220</name>
</gene>
<dbReference type="PANTHER" id="PTHR38692:SF1">
    <property type="entry name" value="PROTEIN SMG"/>
    <property type="match status" value="1"/>
</dbReference>
<sequence>MKQNVFEVLMYLFENYLYNDEEPGDRDSLESELHEAGFSALEIRKAFEWLDALADSRVLPASPSAAPSIRLFGEPELARLDTETRGFILYLEQVGILTPESRELVLDRILALDDEEVDLDTVKWVILMVLFNRPGEEEAYTWMENLMFDVPTHLVH</sequence>
<dbReference type="Proteomes" id="UP000738126">
    <property type="component" value="Unassembled WGS sequence"/>
</dbReference>
<dbReference type="EMBL" id="NRSH01000181">
    <property type="protein sequence ID" value="MBK1727570.1"/>
    <property type="molecule type" value="Genomic_DNA"/>
</dbReference>
<proteinExistence type="inferred from homology"/>
<organism evidence="2 3">
    <name type="scientific">Halorhodospira neutriphila</name>
    <dbReference type="NCBI Taxonomy" id="168379"/>
    <lineage>
        <taxon>Bacteria</taxon>
        <taxon>Pseudomonadati</taxon>
        <taxon>Pseudomonadota</taxon>
        <taxon>Gammaproteobacteria</taxon>
        <taxon>Chromatiales</taxon>
        <taxon>Ectothiorhodospiraceae</taxon>
        <taxon>Halorhodospira</taxon>
    </lineage>
</organism>
<comment type="caution">
    <text evidence="2">The sequence shown here is derived from an EMBL/GenBank/DDBJ whole genome shotgun (WGS) entry which is preliminary data.</text>
</comment>
<evidence type="ECO:0000313" key="3">
    <source>
        <dbReference type="Proteomes" id="UP000738126"/>
    </source>
</evidence>
<dbReference type="PANTHER" id="PTHR38692">
    <property type="entry name" value="PROTEIN SMG"/>
    <property type="match status" value="1"/>
</dbReference>
<dbReference type="RefSeq" id="WP_200261110.1">
    <property type="nucleotide sequence ID" value="NZ_NRSH01000181.1"/>
</dbReference>
<dbReference type="Pfam" id="PF04361">
    <property type="entry name" value="DUF494"/>
    <property type="match status" value="1"/>
</dbReference>
<comment type="similarity">
    <text evidence="1">Belongs to the Smg family.</text>
</comment>
<protein>
    <recommendedName>
        <fullName evidence="1">Protein Smg homolog</fullName>
    </recommendedName>
</protein>
<dbReference type="HAMAP" id="MF_00598">
    <property type="entry name" value="Smg"/>
    <property type="match status" value="1"/>
</dbReference>
<accession>A0ABS1EAR2</accession>
<keyword evidence="3" id="KW-1185">Reference proteome</keyword>
<reference evidence="2 3" key="1">
    <citation type="journal article" date="2020" name="Microorganisms">
        <title>Osmotic Adaptation and Compatible Solute Biosynthesis of Phototrophic Bacteria as Revealed from Genome Analyses.</title>
        <authorList>
            <person name="Imhoff J.F."/>
            <person name="Rahn T."/>
            <person name="Kunzel S."/>
            <person name="Keller A."/>
            <person name="Neulinger S.C."/>
        </authorList>
    </citation>
    <scope>NUCLEOTIDE SEQUENCE [LARGE SCALE GENOMIC DNA]</scope>
    <source>
        <strain evidence="2 3">DSM 15116</strain>
    </source>
</reference>
<evidence type="ECO:0000256" key="1">
    <source>
        <dbReference type="HAMAP-Rule" id="MF_00598"/>
    </source>
</evidence>
<name>A0ABS1EAR2_9GAMM</name>
<evidence type="ECO:0000313" key="2">
    <source>
        <dbReference type="EMBL" id="MBK1727570.1"/>
    </source>
</evidence>
<dbReference type="InterPro" id="IPR007456">
    <property type="entry name" value="Smg"/>
</dbReference>